<dbReference type="InterPro" id="IPR036812">
    <property type="entry name" value="NAD(P)_OxRdtase_dom_sf"/>
</dbReference>
<proteinExistence type="predicted"/>
<name>A0A368TZ97_9GAMM</name>
<evidence type="ECO:0000256" key="1">
    <source>
        <dbReference type="SAM" id="MobiDB-lite"/>
    </source>
</evidence>
<dbReference type="EMBL" id="QPII01000004">
    <property type="protein sequence ID" value="RCV90068.1"/>
    <property type="molecule type" value="Genomic_DNA"/>
</dbReference>
<dbReference type="SUPFAM" id="SSF51430">
    <property type="entry name" value="NAD(P)-linked oxidoreductase"/>
    <property type="match status" value="1"/>
</dbReference>
<dbReference type="Proteomes" id="UP000252405">
    <property type="component" value="Unassembled WGS sequence"/>
</dbReference>
<reference evidence="2 3" key="1">
    <citation type="submission" date="2018-07" db="EMBL/GenBank/DDBJ databases">
        <title>Halomonas montanilacus sp. nov., isolated from Lake Pengyan on Tibetan Plateau.</title>
        <authorList>
            <person name="Lu H."/>
            <person name="Xing P."/>
            <person name="Wu Q."/>
        </authorList>
    </citation>
    <scope>NUCLEOTIDE SEQUENCE [LARGE SCALE GENOMIC DNA]</scope>
    <source>
        <strain evidence="2 3">PYC7W</strain>
    </source>
</reference>
<organism evidence="2 3">
    <name type="scientific">Billgrantia montanilacus</name>
    <dbReference type="NCBI Taxonomy" id="2282305"/>
    <lineage>
        <taxon>Bacteria</taxon>
        <taxon>Pseudomonadati</taxon>
        <taxon>Pseudomonadota</taxon>
        <taxon>Gammaproteobacteria</taxon>
        <taxon>Oceanospirillales</taxon>
        <taxon>Halomonadaceae</taxon>
        <taxon>Billgrantia</taxon>
    </lineage>
</organism>
<sequence>MTSVIVGAKRIDQLDDNIAAAQVMLSDDELAELDRVSQLPPEYPGWMLERQGGNRRKQLEAQRC</sequence>
<comment type="caution">
    <text evidence="2">The sequence shown here is derived from an EMBL/GenBank/DDBJ whole genome shotgun (WGS) entry which is preliminary data.</text>
</comment>
<keyword evidence="3" id="KW-1185">Reference proteome</keyword>
<feature type="region of interest" description="Disordered" evidence="1">
    <location>
        <begin position="44"/>
        <end position="64"/>
    </location>
</feature>
<dbReference type="OrthoDB" id="9772407at2"/>
<evidence type="ECO:0000313" key="2">
    <source>
        <dbReference type="EMBL" id="RCV90068.1"/>
    </source>
</evidence>
<protein>
    <submittedName>
        <fullName evidence="2">Aldo/keto reductase</fullName>
    </submittedName>
</protein>
<dbReference type="AlphaFoldDB" id="A0A368TZ97"/>
<evidence type="ECO:0000313" key="3">
    <source>
        <dbReference type="Proteomes" id="UP000252405"/>
    </source>
</evidence>
<dbReference type="Gene3D" id="3.20.20.100">
    <property type="entry name" value="NADP-dependent oxidoreductase domain"/>
    <property type="match status" value="1"/>
</dbReference>
<accession>A0A368TZ97</accession>
<gene>
    <name evidence="2" type="ORF">DU505_07380</name>
</gene>